<dbReference type="EMBL" id="VLKR01000062">
    <property type="protein sequence ID" value="TWI13042.1"/>
    <property type="molecule type" value="Genomic_DNA"/>
</dbReference>
<reference evidence="1 2" key="1">
    <citation type="journal article" date="2015" name="Stand. Genomic Sci.">
        <title>Genomic Encyclopedia of Bacterial and Archaeal Type Strains, Phase III: the genomes of soil and plant-associated and newly described type strains.</title>
        <authorList>
            <person name="Whitman W.B."/>
            <person name="Woyke T."/>
            <person name="Klenk H.P."/>
            <person name="Zhou Y."/>
            <person name="Lilburn T.G."/>
            <person name="Beck B.J."/>
            <person name="De Vos P."/>
            <person name="Vandamme P."/>
            <person name="Eisen J.A."/>
            <person name="Garrity G."/>
            <person name="Hugenholtz P."/>
            <person name="Kyrpides N.C."/>
        </authorList>
    </citation>
    <scope>NUCLEOTIDE SEQUENCE [LARGE SCALE GENOMIC DNA]</scope>
    <source>
        <strain evidence="1 2">CGMCC 1.6855</strain>
    </source>
</reference>
<evidence type="ECO:0000313" key="2">
    <source>
        <dbReference type="Proteomes" id="UP000315908"/>
    </source>
</evidence>
<gene>
    <name evidence="1" type="ORF">IQ31_05544</name>
</gene>
<protein>
    <submittedName>
        <fullName evidence="1">Uncharacterized protein</fullName>
    </submittedName>
</protein>
<evidence type="ECO:0000313" key="1">
    <source>
        <dbReference type="EMBL" id="TWI13042.1"/>
    </source>
</evidence>
<organism evidence="1 2">
    <name type="scientific">Sphingobacterium siyangense</name>
    <dbReference type="NCBI Taxonomy" id="459529"/>
    <lineage>
        <taxon>Bacteria</taxon>
        <taxon>Pseudomonadati</taxon>
        <taxon>Bacteroidota</taxon>
        <taxon>Sphingobacteriia</taxon>
        <taxon>Sphingobacteriales</taxon>
        <taxon>Sphingobacteriaceae</taxon>
        <taxon>Sphingobacterium</taxon>
    </lineage>
</organism>
<name>A0A562LZQ9_9SPHI</name>
<accession>A0A562LZQ9</accession>
<dbReference type="Proteomes" id="UP000315908">
    <property type="component" value="Unassembled WGS sequence"/>
</dbReference>
<sequence length="82" mass="9781">MELKCSLTEIILQFGISQQQALRVLNLKQIVEYAIYLMPKDKNELRKTYVINKRKQLYIQGQLYLSILWPNAARWCKIVLRP</sequence>
<proteinExistence type="predicted"/>
<dbReference type="AlphaFoldDB" id="A0A562LZQ9"/>
<comment type="caution">
    <text evidence="1">The sequence shown here is derived from an EMBL/GenBank/DDBJ whole genome shotgun (WGS) entry which is preliminary data.</text>
</comment>